<gene>
    <name evidence="1" type="ORF">ABZ507_07540</name>
</gene>
<dbReference type="RefSeq" id="WP_357808529.1">
    <property type="nucleotide sequence ID" value="NZ_JBEYBM010000022.1"/>
</dbReference>
<evidence type="ECO:0000313" key="2">
    <source>
        <dbReference type="Proteomes" id="UP001550535"/>
    </source>
</evidence>
<organism evidence="1 2">
    <name type="scientific">Nocardia niwae</name>
    <dbReference type="NCBI Taxonomy" id="626084"/>
    <lineage>
        <taxon>Bacteria</taxon>
        <taxon>Bacillati</taxon>
        <taxon>Actinomycetota</taxon>
        <taxon>Actinomycetes</taxon>
        <taxon>Mycobacteriales</taxon>
        <taxon>Nocardiaceae</taxon>
        <taxon>Nocardia</taxon>
    </lineage>
</organism>
<protein>
    <submittedName>
        <fullName evidence="1">Uncharacterized protein</fullName>
    </submittedName>
</protein>
<comment type="caution">
    <text evidence="1">The sequence shown here is derived from an EMBL/GenBank/DDBJ whole genome shotgun (WGS) entry which is preliminary data.</text>
</comment>
<evidence type="ECO:0000313" key="1">
    <source>
        <dbReference type="EMBL" id="MEU2121678.1"/>
    </source>
</evidence>
<keyword evidence="2" id="KW-1185">Reference proteome</keyword>
<dbReference type="EMBL" id="JBEYBR010000013">
    <property type="protein sequence ID" value="MEU2121678.1"/>
    <property type="molecule type" value="Genomic_DNA"/>
</dbReference>
<name>A0ABV2X709_9NOCA</name>
<accession>A0ABV2X709</accession>
<dbReference type="Proteomes" id="UP001550535">
    <property type="component" value="Unassembled WGS sequence"/>
</dbReference>
<proteinExistence type="predicted"/>
<sequence>MLLRLGEPPSPVPEPVADIVLAWIDNRTNMNTARPTAARAGRFPADALDNRCAPTRSAI</sequence>
<reference evidence="1 2" key="1">
    <citation type="submission" date="2024-06" db="EMBL/GenBank/DDBJ databases">
        <title>The Natural Products Discovery Center: Release of the First 8490 Sequenced Strains for Exploring Actinobacteria Biosynthetic Diversity.</title>
        <authorList>
            <person name="Kalkreuter E."/>
            <person name="Kautsar S.A."/>
            <person name="Yang D."/>
            <person name="Bader C.D."/>
            <person name="Teijaro C.N."/>
            <person name="Fluegel L."/>
            <person name="Davis C.M."/>
            <person name="Simpson J.R."/>
            <person name="Lauterbach L."/>
            <person name="Steele A.D."/>
            <person name="Gui C."/>
            <person name="Meng S."/>
            <person name="Li G."/>
            <person name="Viehrig K."/>
            <person name="Ye F."/>
            <person name="Su P."/>
            <person name="Kiefer A.F."/>
            <person name="Nichols A."/>
            <person name="Cepeda A.J."/>
            <person name="Yan W."/>
            <person name="Fan B."/>
            <person name="Jiang Y."/>
            <person name="Adhikari A."/>
            <person name="Zheng C.-J."/>
            <person name="Schuster L."/>
            <person name="Cowan T.M."/>
            <person name="Smanski M.J."/>
            <person name="Chevrette M.G."/>
            <person name="De Carvalho L.P.S."/>
            <person name="Shen B."/>
        </authorList>
    </citation>
    <scope>NUCLEOTIDE SEQUENCE [LARGE SCALE GENOMIC DNA]</scope>
    <source>
        <strain evidence="1 2">NPDC019434</strain>
    </source>
</reference>